<organism evidence="4">
    <name type="scientific">Enterococcus durans</name>
    <dbReference type="NCBI Taxonomy" id="53345"/>
    <lineage>
        <taxon>Bacteria</taxon>
        <taxon>Bacillati</taxon>
        <taxon>Bacillota</taxon>
        <taxon>Bacilli</taxon>
        <taxon>Lactobacillales</taxon>
        <taxon>Enterococcaceae</taxon>
        <taxon>Enterococcus</taxon>
    </lineage>
</organism>
<sequence length="431" mass="50516">MLVIIDTKAYILRMTIATLFYYVTFFSIYREGTIKKKLILFFIFFPCTFLANVFTGFADILPVFSSYLFLKRKHETDYFLLSTAVLSMLIDYVSSILSSSLMLYFVTFEGIKGIYFILIELIIQGLILFLMLFLYRQFKLGVLLKKNNSGIVALLLCYLFLVTLTVSYAAHYYEAFDKFIVGIAIFLIVQTVFVLLVFTRAYVKQKEKYERELEQQQLESLKKYTDQLEQNQMSMAKFKHDYKNLLLSLREAFTKTGDREALHQIEGLEHYSNQYFLDKDLNYRYCKNIENPYLKSLVITKLFEANEQKVDCHFECLSPIQEIPIPIFDCIRLVGIALDNAIEAARESTEHKVSIMFHQDKRQTEIFIENSCVDVNLPVEMLMKQGISTKIDHEGLGLSNIREIERRNPNILIQFKKNRTRFSIQMILMAK</sequence>
<gene>
    <name evidence="4" type="primary">durK</name>
</gene>
<protein>
    <submittedName>
        <fullName evidence="4">DurK</fullName>
    </submittedName>
</protein>
<keyword evidence="2" id="KW-0472">Membrane</keyword>
<feature type="transmembrane region" description="Helical" evidence="2">
    <location>
        <begin position="151"/>
        <end position="173"/>
    </location>
</feature>
<dbReference type="Gene3D" id="3.30.565.10">
    <property type="entry name" value="Histidine kinase-like ATPase, C-terminal domain"/>
    <property type="match status" value="1"/>
</dbReference>
<feature type="transmembrane region" description="Helical" evidence="2">
    <location>
        <begin position="113"/>
        <end position="135"/>
    </location>
</feature>
<feature type="transmembrane region" description="Helical" evidence="2">
    <location>
        <begin position="79"/>
        <end position="107"/>
    </location>
</feature>
<reference evidence="4" key="1">
    <citation type="submission" date="2006-11" db="EMBL/GenBank/DDBJ databases">
        <title>Characterization of durancin TW-49M and its atypical genetic locus: a novel bacteriocin produced by carrot-isolated Enterococcus durans QU 49.</title>
        <authorList>
            <person name="Hu C."/>
            <person name="Zendo T."/>
            <person name="Nakayama J."/>
            <person name="Sonomoto K."/>
        </authorList>
    </citation>
    <scope>NUCLEOTIDE SEQUENCE</scope>
    <source>
        <strain evidence="4">QU 49</strain>
    </source>
</reference>
<feature type="transmembrane region" description="Helical" evidence="2">
    <location>
        <begin position="179"/>
        <end position="203"/>
    </location>
</feature>
<dbReference type="EMBL" id="AB284368">
    <property type="protein sequence ID" value="BAK55664.1"/>
    <property type="molecule type" value="Genomic_DNA"/>
</dbReference>
<proteinExistence type="predicted"/>
<keyword evidence="2" id="KW-0812">Transmembrane</keyword>
<feature type="coiled-coil region" evidence="1">
    <location>
        <begin position="199"/>
        <end position="231"/>
    </location>
</feature>
<feature type="transmembrane region" description="Helical" evidence="2">
    <location>
        <begin position="41"/>
        <end position="70"/>
    </location>
</feature>
<keyword evidence="1" id="KW-0175">Coiled coil</keyword>
<feature type="transmembrane region" description="Helical" evidence="2">
    <location>
        <begin position="12"/>
        <end position="29"/>
    </location>
</feature>
<evidence type="ECO:0000256" key="2">
    <source>
        <dbReference type="SAM" id="Phobius"/>
    </source>
</evidence>
<evidence type="ECO:0000256" key="1">
    <source>
        <dbReference type="SAM" id="Coils"/>
    </source>
</evidence>
<evidence type="ECO:0000313" key="4">
    <source>
        <dbReference type="EMBL" id="BAK55664.1"/>
    </source>
</evidence>
<dbReference type="AlphaFoldDB" id="F8WK31"/>
<name>F8WK31_9ENTE</name>
<dbReference type="InterPro" id="IPR036890">
    <property type="entry name" value="HATPase_C_sf"/>
</dbReference>
<evidence type="ECO:0000259" key="3">
    <source>
        <dbReference type="Pfam" id="PF14501"/>
    </source>
</evidence>
<dbReference type="SUPFAM" id="SSF55874">
    <property type="entry name" value="ATPase domain of HSP90 chaperone/DNA topoisomerase II/histidine kinase"/>
    <property type="match status" value="1"/>
</dbReference>
<dbReference type="PANTHER" id="PTHR40448:SF1">
    <property type="entry name" value="TWO-COMPONENT SENSOR HISTIDINE KINASE"/>
    <property type="match status" value="1"/>
</dbReference>
<dbReference type="InterPro" id="IPR032834">
    <property type="entry name" value="NatK-like_C"/>
</dbReference>
<keyword evidence="2" id="KW-1133">Transmembrane helix</keyword>
<dbReference type="GO" id="GO:0042802">
    <property type="term" value="F:identical protein binding"/>
    <property type="evidence" value="ECO:0007669"/>
    <property type="project" value="TreeGrafter"/>
</dbReference>
<dbReference type="Pfam" id="PF14501">
    <property type="entry name" value="HATPase_c_5"/>
    <property type="match status" value="1"/>
</dbReference>
<feature type="domain" description="Sensor histidine kinase NatK-like C-terminal" evidence="3">
    <location>
        <begin position="327"/>
        <end position="428"/>
    </location>
</feature>
<accession>F8WK31</accession>
<dbReference type="PANTHER" id="PTHR40448">
    <property type="entry name" value="TWO-COMPONENT SENSOR HISTIDINE KINASE"/>
    <property type="match status" value="1"/>
</dbReference>